<protein>
    <recommendedName>
        <fullName evidence="3">Lipoprotein</fullName>
    </recommendedName>
</protein>
<evidence type="ECO:0008006" key="3">
    <source>
        <dbReference type="Google" id="ProtNLM"/>
    </source>
</evidence>
<gene>
    <name evidence="1" type="ORF">LEP1GSC199_0817</name>
</gene>
<dbReference type="AlphaFoldDB" id="N1W3U5"/>
<dbReference type="Proteomes" id="UP000012227">
    <property type="component" value="Unassembled WGS sequence"/>
</dbReference>
<reference evidence="1 2" key="1">
    <citation type="submission" date="2013-03" db="EMBL/GenBank/DDBJ databases">
        <authorList>
            <person name="Harkins D.M."/>
            <person name="Durkin A.S."/>
            <person name="Brinkac L.M."/>
            <person name="Haft D.H."/>
            <person name="Selengut J.D."/>
            <person name="Sanka R."/>
            <person name="DePew J."/>
            <person name="Purushe J."/>
            <person name="Galloway R.L."/>
            <person name="Vinetz J.M."/>
            <person name="Sutton G.G."/>
            <person name="Nierman W.C."/>
            <person name="Fouts D.E."/>
        </authorList>
    </citation>
    <scope>NUCLEOTIDE SEQUENCE [LARGE SCALE GENOMIC DNA]</scope>
    <source>
        <strain evidence="1 2">Waz Holland</strain>
    </source>
</reference>
<proteinExistence type="predicted"/>
<sequence>MIKTFYKTFTLVTLGILTANCLSFRSGEFEGAPVVKKFGVPKKISVKVNANYQVLVDGQPGSTNEFLVQKWKNEPAKLLNESDDVSATRSETEANYIFDIKVTEEMGFFSANVSIWFFLPTLGILPYYTGSHITMTLAVKDKKGKVLGEIKREENKTEIGQLLLILVMPFADPVAKVDAQRRELLSSAYSEIKEKGYLK</sequence>
<comment type="caution">
    <text evidence="1">The sequence shown here is derived from an EMBL/GenBank/DDBJ whole genome shotgun (WGS) entry which is preliminary data.</text>
</comment>
<evidence type="ECO:0000313" key="2">
    <source>
        <dbReference type="Proteomes" id="UP000012227"/>
    </source>
</evidence>
<accession>N1W3U5</accession>
<dbReference type="EMBL" id="AOGY02000072">
    <property type="protein sequence ID" value="EMY68125.1"/>
    <property type="molecule type" value="Genomic_DNA"/>
</dbReference>
<organism evidence="1 2">
    <name type="scientific">Leptospira vanthielii serovar Holland str. Waz Holland = ATCC 700522</name>
    <dbReference type="NCBI Taxonomy" id="1218591"/>
    <lineage>
        <taxon>Bacteria</taxon>
        <taxon>Pseudomonadati</taxon>
        <taxon>Spirochaetota</taxon>
        <taxon>Spirochaetia</taxon>
        <taxon>Leptospirales</taxon>
        <taxon>Leptospiraceae</taxon>
        <taxon>Leptospira</taxon>
    </lineage>
</organism>
<evidence type="ECO:0000313" key="1">
    <source>
        <dbReference type="EMBL" id="EMY68125.1"/>
    </source>
</evidence>
<dbReference type="RefSeq" id="WP_002989153.1">
    <property type="nucleotide sequence ID" value="NZ_AOGY02000072.1"/>
</dbReference>
<name>N1W3U5_9LEPT</name>